<sequence>KAVVSISIFLQSSNKWCNYLHGILGFFCHLTCVPEKVIETLAHAGLSISIKSIDNAVVSGLKEISNQIKKKCTNLALIVCI</sequence>
<dbReference type="HOGENOM" id="CLU_142990_0_0_1"/>
<evidence type="ECO:0000313" key="1">
    <source>
        <dbReference type="EMBL" id="KIL00963.1"/>
    </source>
</evidence>
<reference evidence="1 2" key="1">
    <citation type="submission" date="2014-04" db="EMBL/GenBank/DDBJ databases">
        <authorList>
            <consortium name="DOE Joint Genome Institute"/>
            <person name="Kuo A."/>
            <person name="Kohler A."/>
            <person name="Jargeat P."/>
            <person name="Nagy L.G."/>
            <person name="Floudas D."/>
            <person name="Copeland A."/>
            <person name="Barry K.W."/>
            <person name="Cichocki N."/>
            <person name="Veneault-Fourrey C."/>
            <person name="LaButti K."/>
            <person name="Lindquist E.A."/>
            <person name="Lipzen A."/>
            <person name="Lundell T."/>
            <person name="Morin E."/>
            <person name="Murat C."/>
            <person name="Sun H."/>
            <person name="Tunlid A."/>
            <person name="Henrissat B."/>
            <person name="Grigoriev I.V."/>
            <person name="Hibbett D.S."/>
            <person name="Martin F."/>
            <person name="Nordberg H.P."/>
            <person name="Cantor M.N."/>
            <person name="Hua S.X."/>
        </authorList>
    </citation>
    <scope>NUCLEOTIDE SEQUENCE [LARGE SCALE GENOMIC DNA]</scope>
    <source>
        <strain evidence="1 2">Ve08.2h10</strain>
    </source>
</reference>
<gene>
    <name evidence="1" type="ORF">PAXRUDRAFT_128745</name>
</gene>
<protein>
    <submittedName>
        <fullName evidence="1">Uncharacterized protein</fullName>
    </submittedName>
</protein>
<dbReference type="STRING" id="930991.A0A0D0DPI3"/>
<feature type="non-terminal residue" evidence="1">
    <location>
        <position position="1"/>
    </location>
</feature>
<reference evidence="2" key="2">
    <citation type="submission" date="2015-01" db="EMBL/GenBank/DDBJ databases">
        <title>Evolutionary Origins and Diversification of the Mycorrhizal Mutualists.</title>
        <authorList>
            <consortium name="DOE Joint Genome Institute"/>
            <consortium name="Mycorrhizal Genomics Consortium"/>
            <person name="Kohler A."/>
            <person name="Kuo A."/>
            <person name="Nagy L.G."/>
            <person name="Floudas D."/>
            <person name="Copeland A."/>
            <person name="Barry K.W."/>
            <person name="Cichocki N."/>
            <person name="Veneault-Fourrey C."/>
            <person name="LaButti K."/>
            <person name="Lindquist E.A."/>
            <person name="Lipzen A."/>
            <person name="Lundell T."/>
            <person name="Morin E."/>
            <person name="Murat C."/>
            <person name="Riley R."/>
            <person name="Ohm R."/>
            <person name="Sun H."/>
            <person name="Tunlid A."/>
            <person name="Henrissat B."/>
            <person name="Grigoriev I.V."/>
            <person name="Hibbett D.S."/>
            <person name="Martin F."/>
        </authorList>
    </citation>
    <scope>NUCLEOTIDE SEQUENCE [LARGE SCALE GENOMIC DNA]</scope>
    <source>
        <strain evidence="2">Ve08.2h10</strain>
    </source>
</reference>
<dbReference type="EMBL" id="KN824824">
    <property type="protein sequence ID" value="KIL00963.1"/>
    <property type="molecule type" value="Genomic_DNA"/>
</dbReference>
<proteinExistence type="predicted"/>
<accession>A0A0D0DPI3</accession>
<evidence type="ECO:0000313" key="2">
    <source>
        <dbReference type="Proteomes" id="UP000054538"/>
    </source>
</evidence>
<name>A0A0D0DPI3_9AGAM</name>
<organism evidence="1 2">
    <name type="scientific">Paxillus rubicundulus Ve08.2h10</name>
    <dbReference type="NCBI Taxonomy" id="930991"/>
    <lineage>
        <taxon>Eukaryota</taxon>
        <taxon>Fungi</taxon>
        <taxon>Dikarya</taxon>
        <taxon>Basidiomycota</taxon>
        <taxon>Agaricomycotina</taxon>
        <taxon>Agaricomycetes</taxon>
        <taxon>Agaricomycetidae</taxon>
        <taxon>Boletales</taxon>
        <taxon>Paxilineae</taxon>
        <taxon>Paxillaceae</taxon>
        <taxon>Paxillus</taxon>
    </lineage>
</organism>
<keyword evidence="2" id="KW-1185">Reference proteome</keyword>
<dbReference type="AlphaFoldDB" id="A0A0D0DPI3"/>
<dbReference type="Proteomes" id="UP000054538">
    <property type="component" value="Unassembled WGS sequence"/>
</dbReference>
<dbReference type="OrthoDB" id="4743193at2759"/>
<dbReference type="InParanoid" id="A0A0D0DPI3"/>